<protein>
    <submittedName>
        <fullName evidence="14">Pyruvate:ferredoxin (Flavodoxin) oxidoreductase</fullName>
    </submittedName>
</protein>
<evidence type="ECO:0000256" key="7">
    <source>
        <dbReference type="ARBA" id="ARBA00023004"/>
    </source>
</evidence>
<dbReference type="AlphaFoldDB" id="A0A4Q0XQU7"/>
<organism evidence="14 15">
    <name type="scientific">Candidatus Marinarcus aquaticus</name>
    <dbReference type="NCBI Taxonomy" id="2044504"/>
    <lineage>
        <taxon>Bacteria</taxon>
        <taxon>Pseudomonadati</taxon>
        <taxon>Campylobacterota</taxon>
        <taxon>Epsilonproteobacteria</taxon>
        <taxon>Campylobacterales</taxon>
        <taxon>Arcobacteraceae</taxon>
        <taxon>Candidatus Marinarcus</taxon>
    </lineage>
</organism>
<accession>A0A4Q0XQU7</accession>
<evidence type="ECO:0000256" key="3">
    <source>
        <dbReference type="ARBA" id="ARBA00022485"/>
    </source>
</evidence>
<keyword evidence="15" id="KW-1185">Reference proteome</keyword>
<feature type="binding site" evidence="12">
    <location>
        <position position="694"/>
    </location>
    <ligand>
        <name>[4Fe-4S] cluster</name>
        <dbReference type="ChEBI" id="CHEBI:49883"/>
        <label>1</label>
    </ligand>
</feature>
<dbReference type="GO" id="GO:0022900">
    <property type="term" value="P:electron transport chain"/>
    <property type="evidence" value="ECO:0007669"/>
    <property type="project" value="InterPro"/>
</dbReference>
<dbReference type="InterPro" id="IPR011895">
    <property type="entry name" value="Pyrv_flavodox_OxRed"/>
</dbReference>
<feature type="domain" description="4Fe-4S ferredoxin-type" evidence="13">
    <location>
        <begin position="685"/>
        <end position="714"/>
    </location>
</feature>
<dbReference type="SUPFAM" id="SSF53323">
    <property type="entry name" value="Pyruvate-ferredoxin oxidoreductase, PFOR, domain III"/>
    <property type="match status" value="1"/>
</dbReference>
<dbReference type="NCBIfam" id="TIGR02176">
    <property type="entry name" value="pyruv_ox_red"/>
    <property type="match status" value="1"/>
</dbReference>
<feature type="binding site" evidence="12">
    <location>
        <position position="757"/>
    </location>
    <ligand>
        <name>[4Fe-4S] cluster</name>
        <dbReference type="ChEBI" id="CHEBI:49883"/>
        <label>2</label>
    </ligand>
</feature>
<dbReference type="SUPFAM" id="SSF52518">
    <property type="entry name" value="Thiamin diphosphate-binding fold (THDP-binding)"/>
    <property type="match status" value="2"/>
</dbReference>
<evidence type="ECO:0000313" key="14">
    <source>
        <dbReference type="EMBL" id="RXJ57914.1"/>
    </source>
</evidence>
<dbReference type="Pfam" id="PF01558">
    <property type="entry name" value="POR"/>
    <property type="match status" value="1"/>
</dbReference>
<dbReference type="Proteomes" id="UP000290657">
    <property type="component" value="Unassembled WGS sequence"/>
</dbReference>
<feature type="binding site" evidence="10">
    <location>
        <position position="114"/>
    </location>
    <ligand>
        <name>pyruvate</name>
        <dbReference type="ChEBI" id="CHEBI:15361"/>
    </ligand>
</feature>
<name>A0A4Q0XQU7_9BACT</name>
<keyword evidence="5 9" id="KW-0249">Electron transport</keyword>
<dbReference type="InterPro" id="IPR019752">
    <property type="entry name" value="Pyrv/ketoisovalerate_OxRed_cat"/>
</dbReference>
<feature type="binding site" evidence="12">
    <location>
        <position position="851"/>
    </location>
    <ligand>
        <name>[4Fe-4S] cluster</name>
        <dbReference type="ChEBI" id="CHEBI:49883"/>
        <label>3</label>
    </ligand>
</feature>
<feature type="site" description="Important for catalytic activity" evidence="11">
    <location>
        <position position="1007"/>
    </location>
</feature>
<feature type="binding site" evidence="12">
    <location>
        <position position="826"/>
    </location>
    <ligand>
        <name>[4Fe-4S] cluster</name>
        <dbReference type="ChEBI" id="CHEBI:49883"/>
        <label>3</label>
    </ligand>
</feature>
<dbReference type="SMART" id="SM00890">
    <property type="entry name" value="EKR"/>
    <property type="match status" value="1"/>
</dbReference>
<dbReference type="PANTHER" id="PTHR32154">
    <property type="entry name" value="PYRUVATE-FLAVODOXIN OXIDOREDUCTASE-RELATED"/>
    <property type="match status" value="1"/>
</dbReference>
<dbReference type="Pfam" id="PF10371">
    <property type="entry name" value="EKR"/>
    <property type="match status" value="1"/>
</dbReference>
<dbReference type="FunFam" id="3.40.50.920:FF:000007">
    <property type="entry name" value="Pyruvate:ferredoxin (Flavodoxin) oxidoreductase"/>
    <property type="match status" value="1"/>
</dbReference>
<feature type="binding site" evidence="10">
    <location>
        <begin position="973"/>
        <end position="976"/>
    </location>
    <ligand>
        <name>thiamine diphosphate</name>
        <dbReference type="ChEBI" id="CHEBI:58937"/>
    </ligand>
</feature>
<dbReference type="InterPro" id="IPR017900">
    <property type="entry name" value="4Fe4S_Fe_S_CS"/>
</dbReference>
<dbReference type="OrthoDB" id="9794954at2"/>
<feature type="site" description="Important for catalytic activity" evidence="11">
    <location>
        <position position="31"/>
    </location>
</feature>
<dbReference type="InterPro" id="IPR002869">
    <property type="entry name" value="Pyrv_flavodox_OxRed_cen"/>
</dbReference>
<dbReference type="InterPro" id="IPR002880">
    <property type="entry name" value="Pyrv_Fd/Flavodoxin_OxRdtase_N"/>
</dbReference>
<dbReference type="GO" id="GO:0016903">
    <property type="term" value="F:oxidoreductase activity, acting on the aldehyde or oxo group of donors"/>
    <property type="evidence" value="ECO:0007669"/>
    <property type="project" value="InterPro"/>
</dbReference>
<dbReference type="InterPro" id="IPR029061">
    <property type="entry name" value="THDP-binding"/>
</dbReference>
<gene>
    <name evidence="14" type="primary">nifJ</name>
    <name evidence="14" type="ORF">CRV04_05245</name>
</gene>
<feature type="binding site" evidence="10">
    <location>
        <begin position="1002"/>
        <end position="1007"/>
    </location>
    <ligand>
        <name>thiamine diphosphate</name>
        <dbReference type="ChEBI" id="CHEBI:58937"/>
    </ligand>
</feature>
<dbReference type="Gene3D" id="3.40.50.920">
    <property type="match status" value="1"/>
</dbReference>
<evidence type="ECO:0000313" key="15">
    <source>
        <dbReference type="Proteomes" id="UP000290657"/>
    </source>
</evidence>
<dbReference type="RefSeq" id="WP_128995777.1">
    <property type="nucleotide sequence ID" value="NZ_PDKN01000003.1"/>
</dbReference>
<dbReference type="GO" id="GO:0030976">
    <property type="term" value="F:thiamine pyrophosphate binding"/>
    <property type="evidence" value="ECO:0007669"/>
    <property type="project" value="InterPro"/>
</dbReference>
<dbReference type="GO" id="GO:0005506">
    <property type="term" value="F:iron ion binding"/>
    <property type="evidence" value="ECO:0007669"/>
    <property type="project" value="InterPro"/>
</dbReference>
<dbReference type="Gene3D" id="3.30.70.20">
    <property type="match status" value="1"/>
</dbReference>
<evidence type="ECO:0000256" key="10">
    <source>
        <dbReference type="PIRSR" id="PIRSR000159-1"/>
    </source>
</evidence>
<dbReference type="InterPro" id="IPR019456">
    <property type="entry name" value="Pyrv-flavodox_OxRtase_EKR"/>
</dbReference>
<dbReference type="GO" id="GO:0006979">
    <property type="term" value="P:response to oxidative stress"/>
    <property type="evidence" value="ECO:0007669"/>
    <property type="project" value="TreeGrafter"/>
</dbReference>
<keyword evidence="14" id="KW-0670">Pyruvate</keyword>
<keyword evidence="7 12" id="KW-0408">Iron</keyword>
<dbReference type="PROSITE" id="PS51379">
    <property type="entry name" value="4FE4S_FER_2"/>
    <property type="match status" value="2"/>
</dbReference>
<dbReference type="EMBL" id="PDKN01000003">
    <property type="protein sequence ID" value="RXJ57914.1"/>
    <property type="molecule type" value="Genomic_DNA"/>
</dbReference>
<evidence type="ECO:0000256" key="9">
    <source>
        <dbReference type="PIRNR" id="PIRNR000159"/>
    </source>
</evidence>
<dbReference type="InterPro" id="IPR033412">
    <property type="entry name" value="PFOR_II"/>
</dbReference>
<feature type="binding site" evidence="10">
    <location>
        <position position="851"/>
    </location>
    <ligand>
        <name>thiamine diphosphate</name>
        <dbReference type="ChEBI" id="CHEBI:58937"/>
    </ligand>
</feature>
<feature type="binding site" evidence="10">
    <location>
        <position position="64"/>
    </location>
    <ligand>
        <name>thiamine diphosphate</name>
        <dbReference type="ChEBI" id="CHEBI:58937"/>
    </ligand>
</feature>
<dbReference type="CDD" id="cd07034">
    <property type="entry name" value="TPP_PYR_PFOR_IOR-alpha_like"/>
    <property type="match status" value="1"/>
</dbReference>
<evidence type="ECO:0000256" key="11">
    <source>
        <dbReference type="PIRSR" id="PIRSR000159-2"/>
    </source>
</evidence>
<dbReference type="PIRSF" id="PIRSF000159">
    <property type="entry name" value="NifJ"/>
    <property type="match status" value="1"/>
</dbReference>
<dbReference type="FunFam" id="3.40.50.970:FF:000012">
    <property type="entry name" value="Pyruvate:ferredoxin (Flavodoxin) oxidoreductase"/>
    <property type="match status" value="1"/>
</dbReference>
<evidence type="ECO:0000256" key="8">
    <source>
        <dbReference type="ARBA" id="ARBA00023014"/>
    </source>
</evidence>
<dbReference type="GO" id="GO:0051539">
    <property type="term" value="F:4 iron, 4 sulfur cluster binding"/>
    <property type="evidence" value="ECO:0007669"/>
    <property type="project" value="UniProtKB-KW"/>
</dbReference>
<keyword evidence="4 12" id="KW-0479">Metal-binding</keyword>
<dbReference type="PANTHER" id="PTHR32154:SF0">
    <property type="entry name" value="PYRUVATE-FLAVODOXIN OXIDOREDUCTASE-RELATED"/>
    <property type="match status" value="1"/>
</dbReference>
<sequence length="1192" mass="131676">MSKKFATMDGNEAAAYVSYAFTEVAGVYPITPSSQMGDNTEKWATQGKKNLFGTTVKVIEMQSEAGAAGTFHGSLQAGALTTTYTASQGLLLKIPNMYKVAGQLLPGVIHVSARALAAHALSIFGDHQDVMSARATGFAMLATGSVQEVMDLGGVAHLAAIKGRVPFLHFFDGFRTSHEINKVEVMDYDVFDRLLDKEAVQKFRDTSLNPESPVTRGTAQNDDIYFQGREASNQYYNAVPDIVNDYMKEISKVTGRNYAPFTYYGDENATDIIVAMGSVTETIKETIDYLTKTEGRKVGLLTVHLYRPFSIKYFMDALPDSVERICVIDRTKEPGSLGEPLFLDIKSVFYGQAKQPKIIGGRYGLSSKDVPPAQIIALYNNLASETSKDNFTVGINDDVTFTSIEVGENVSVVEDVNECLFYGLGADGTVGANKNSVKIIGDKTDLYAQAYFAYDSKKSGGYTRSHLRFSKAPIRSTYLVSTPGFVACSKEVYLEQYEVIDKIREGGTFLLNSIHSVAEVQERMPARVKKILADKKVKFYIINATKLARDIGLGTRTNTIMQAAFFKLADVIPYEEAKTYMKEYAEKAYGNKGEEIVKMNFAAIDVGAEGIEEVPVDPAWSNLDGGALVVNSTYKGSEYVEQFAKVVNAAKGDEIPVSSFINLGMEGGTFENGSTKYEKRAIATMVPQWNADTCIQCNQCAFECPHAVIRPFLMDENEFAKAPEGVKATSLDAKAKGTKDQGLKYKIQVSIMDCTGCNVCVDICPTKEKSLKMVPYEVEEKNNEQVNADYLFNDVTYKDYLVDKSSVQGSQFAKPLFEFHSACPGCGETPYITLATQMFGDRMMIANATGCTSIYSASAPSTPYTKNEKGEGPAWANSLFEDTAEFGYGMHHANETIRNRIQTIMNDTMETATNPLKALYKEWLENRNDGVKTQEIRDKLVPQLEQNQDLPGVKDLLSLRKYIVRKSQWIIGGDGWAYDIGYGGLDHVLSTGENVNVLVVDTEVYSNTGGQSSKAARTGSIADFTNDGKPNAKKDLGYISMTYGNIYVAQVNSRANQKQVAQAMKEAEEYNGPSLVIAYSPCIAHGIKGGLMKSVDQGALATECGYWPIYTFDPRKIEQGQNPIKISGKKPKWEKYEDFLMQENRYISLKKLNPEHATELLEQNKREAQYRYRQLARMAAADYSDELEGEHV</sequence>
<dbReference type="FunFam" id="3.40.920.10:FF:000001">
    <property type="entry name" value="Pyruvate:ferredoxin (Flavodoxin) oxidoreductase"/>
    <property type="match status" value="1"/>
</dbReference>
<keyword evidence="6 9" id="KW-0560">Oxidoreductase</keyword>
<keyword evidence="3 12" id="KW-0004">4Fe-4S</keyword>
<feature type="binding site" evidence="12">
    <location>
        <position position="760"/>
    </location>
    <ligand>
        <name>[4Fe-4S] cluster</name>
        <dbReference type="ChEBI" id="CHEBI:49883"/>
        <label>2</label>
    </ligand>
</feature>
<dbReference type="Pfam" id="PF01855">
    <property type="entry name" value="POR_N"/>
    <property type="match status" value="1"/>
</dbReference>
<feature type="binding site" evidence="12">
    <location>
        <position position="700"/>
    </location>
    <ligand>
        <name>[4Fe-4S] cluster</name>
        <dbReference type="ChEBI" id="CHEBI:49883"/>
        <label>1</label>
    </ligand>
</feature>
<dbReference type="FunFam" id="3.30.70.20:FF:000022">
    <property type="entry name" value="Pyruvate:ferredoxin (Flavodoxin) oxidoreductase"/>
    <property type="match status" value="1"/>
</dbReference>
<feature type="binding site" evidence="12">
    <location>
        <position position="1082"/>
    </location>
    <ligand>
        <name>[4Fe-4S] cluster</name>
        <dbReference type="ChEBI" id="CHEBI:49883"/>
        <label>3</label>
    </ligand>
</feature>
<feature type="site" description="Important for catalytic activity" evidence="11">
    <location>
        <position position="114"/>
    </location>
</feature>
<dbReference type="GO" id="GO:0044281">
    <property type="term" value="P:small molecule metabolic process"/>
    <property type="evidence" value="ECO:0007669"/>
    <property type="project" value="UniProtKB-ARBA"/>
</dbReference>
<evidence type="ECO:0000256" key="4">
    <source>
        <dbReference type="ARBA" id="ARBA00022723"/>
    </source>
</evidence>
<evidence type="ECO:0000256" key="5">
    <source>
        <dbReference type="ARBA" id="ARBA00022982"/>
    </source>
</evidence>
<feature type="binding site" evidence="10">
    <location>
        <position position="31"/>
    </location>
    <ligand>
        <name>pyruvate</name>
        <dbReference type="ChEBI" id="CHEBI:15361"/>
    </ligand>
</feature>
<dbReference type="Gene3D" id="3.40.920.10">
    <property type="entry name" value="Pyruvate-ferredoxin oxidoreductase, PFOR, domain III"/>
    <property type="match status" value="1"/>
</dbReference>
<keyword evidence="2 9" id="KW-0813">Transport</keyword>
<dbReference type="InterPro" id="IPR050722">
    <property type="entry name" value="Pyruvate:ferred/Flavod_OxRd"/>
</dbReference>
<dbReference type="PROSITE" id="PS00198">
    <property type="entry name" value="4FE4S_FER_1"/>
    <property type="match status" value="1"/>
</dbReference>
<evidence type="ECO:0000256" key="6">
    <source>
        <dbReference type="ARBA" id="ARBA00023002"/>
    </source>
</evidence>
<evidence type="ECO:0000256" key="12">
    <source>
        <dbReference type="PIRSR" id="PIRSR000159-50"/>
    </source>
</evidence>
<feature type="binding site" evidence="12">
    <location>
        <position position="754"/>
    </location>
    <ligand>
        <name>[4Fe-4S] cluster</name>
        <dbReference type="ChEBI" id="CHEBI:49883"/>
        <label>2</label>
    </ligand>
</feature>
<dbReference type="InterPro" id="IPR009014">
    <property type="entry name" value="Transketo_C/PFOR_II"/>
</dbReference>
<proteinExistence type="inferred from homology"/>
<comment type="cofactor">
    <cofactor evidence="12">
        <name>[4Fe-4S] cluster</name>
        <dbReference type="ChEBI" id="CHEBI:49883"/>
    </cofactor>
    <text evidence="12">Binds 3 [4Fe-4S] clusters per subunit.</text>
</comment>
<dbReference type="Gene3D" id="3.40.50.970">
    <property type="match status" value="2"/>
</dbReference>
<comment type="caution">
    <text evidence="14">The sequence shown here is derived from an EMBL/GenBank/DDBJ whole genome shotgun (WGS) entry which is preliminary data.</text>
</comment>
<dbReference type="Pfam" id="PF13484">
    <property type="entry name" value="Fer4_16"/>
    <property type="match status" value="1"/>
</dbReference>
<feature type="domain" description="4Fe-4S ferredoxin-type" evidence="13">
    <location>
        <begin position="745"/>
        <end position="776"/>
    </location>
</feature>
<dbReference type="CDD" id="cd03377">
    <property type="entry name" value="TPP_PFOR_PNO"/>
    <property type="match status" value="1"/>
</dbReference>
<dbReference type="InterPro" id="IPR017896">
    <property type="entry name" value="4Fe4S_Fe-S-bd"/>
</dbReference>
<dbReference type="SUPFAM" id="SSF54862">
    <property type="entry name" value="4Fe-4S ferredoxins"/>
    <property type="match status" value="1"/>
</dbReference>
<comment type="similarity">
    <text evidence="1 9">Belongs to the pyruvate:ferredoxin/flavodoxin oxidoreductase family.</text>
</comment>
<keyword evidence="8 12" id="KW-0411">Iron-sulfur</keyword>
<evidence type="ECO:0000256" key="2">
    <source>
        <dbReference type="ARBA" id="ARBA00022448"/>
    </source>
</evidence>
<reference evidence="14 15" key="1">
    <citation type="submission" date="2017-10" db="EMBL/GenBank/DDBJ databases">
        <title>Genomics of the genus Arcobacter.</title>
        <authorList>
            <person name="Perez-Cataluna A."/>
            <person name="Figueras M.J."/>
        </authorList>
    </citation>
    <scope>NUCLEOTIDE SEQUENCE [LARGE SCALE GENOMIC DNA]</scope>
    <source>
        <strain evidence="14 15">CECT 8987</strain>
    </source>
</reference>
<feature type="binding site" evidence="12">
    <location>
        <position position="697"/>
    </location>
    <ligand>
        <name>[4Fe-4S] cluster</name>
        <dbReference type="ChEBI" id="CHEBI:49883"/>
        <label>1</label>
    </ligand>
</feature>
<dbReference type="InterPro" id="IPR011766">
    <property type="entry name" value="TPP_enzyme_TPP-bd"/>
</dbReference>
<evidence type="ECO:0000256" key="1">
    <source>
        <dbReference type="ARBA" id="ARBA00009032"/>
    </source>
</evidence>
<dbReference type="FunFam" id="3.40.50.970:FF:000041">
    <property type="entry name" value="Pyruvate:ferredoxin (Flavodoxin) oxidoreductase"/>
    <property type="match status" value="1"/>
</dbReference>
<feature type="site" description="Important for catalytic activity" evidence="11">
    <location>
        <position position="64"/>
    </location>
</feature>
<feature type="binding site" evidence="12">
    <location>
        <position position="764"/>
    </location>
    <ligand>
        <name>[4Fe-4S] cluster</name>
        <dbReference type="ChEBI" id="CHEBI:49883"/>
        <label>1</label>
    </ligand>
</feature>
<evidence type="ECO:0000259" key="13">
    <source>
        <dbReference type="PROSITE" id="PS51379"/>
    </source>
</evidence>
<feature type="binding site" evidence="10">
    <location>
        <position position="828"/>
    </location>
    <ligand>
        <name>thiamine diphosphate</name>
        <dbReference type="ChEBI" id="CHEBI:58937"/>
    </ligand>
</feature>
<dbReference type="Pfam" id="PF17147">
    <property type="entry name" value="PFOR_II"/>
    <property type="match status" value="1"/>
</dbReference>
<dbReference type="SUPFAM" id="SSF52922">
    <property type="entry name" value="TK C-terminal domain-like"/>
    <property type="match status" value="1"/>
</dbReference>
<dbReference type="Pfam" id="PF02775">
    <property type="entry name" value="TPP_enzyme_C"/>
    <property type="match status" value="1"/>
</dbReference>
<feature type="binding site" evidence="12">
    <location>
        <position position="823"/>
    </location>
    <ligand>
        <name>[4Fe-4S] cluster</name>
        <dbReference type="ChEBI" id="CHEBI:49883"/>
        <label>3</label>
    </ligand>
</feature>
<feature type="binding site" evidence="12">
    <location>
        <position position="704"/>
    </location>
    <ligand>
        <name>[4Fe-4S] cluster</name>
        <dbReference type="ChEBI" id="CHEBI:49883"/>
        <label>2</label>
    </ligand>
</feature>